<dbReference type="Gene3D" id="1.10.357.140">
    <property type="entry name" value="UbiA prenyltransferase"/>
    <property type="match status" value="1"/>
</dbReference>
<feature type="transmembrane region" description="Helical" evidence="8">
    <location>
        <begin position="296"/>
        <end position="318"/>
    </location>
</feature>
<evidence type="ECO:0000256" key="10">
    <source>
        <dbReference type="SAM" id="MobiDB-lite"/>
    </source>
</evidence>
<dbReference type="HAMAP" id="MF_01937">
    <property type="entry name" value="MenA_1"/>
    <property type="match status" value="1"/>
</dbReference>
<reference evidence="12" key="1">
    <citation type="journal article" date="2019" name="Int. J. Syst. Evol. Microbiol.">
        <title>The Global Catalogue of Microorganisms (GCM) 10K type strain sequencing project: providing services to taxonomists for standard genome sequencing and annotation.</title>
        <authorList>
            <consortium name="The Broad Institute Genomics Platform"/>
            <consortium name="The Broad Institute Genome Sequencing Center for Infectious Disease"/>
            <person name="Wu L."/>
            <person name="Ma J."/>
        </authorList>
    </citation>
    <scope>NUCLEOTIDE SEQUENCE [LARGE SCALE GENOMIC DNA]</scope>
    <source>
        <strain evidence="12">JCM 17442</strain>
    </source>
</reference>
<comment type="subcellular location">
    <subcellularLocation>
        <location evidence="8">Cell membrane</location>
        <topology evidence="8">Multi-pass membrane protein</topology>
    </subcellularLocation>
    <subcellularLocation>
        <location evidence="1">Membrane</location>
        <topology evidence="1">Multi-pass membrane protein</topology>
    </subcellularLocation>
</comment>
<dbReference type="Pfam" id="PF01040">
    <property type="entry name" value="UbiA"/>
    <property type="match status" value="1"/>
</dbReference>
<feature type="transmembrane region" description="Helical" evidence="8">
    <location>
        <begin position="241"/>
        <end position="259"/>
    </location>
</feature>
<dbReference type="CDD" id="cd13962">
    <property type="entry name" value="PT_UbiA_UBIAD1"/>
    <property type="match status" value="1"/>
</dbReference>
<evidence type="ECO:0000256" key="5">
    <source>
        <dbReference type="ARBA" id="ARBA00022692"/>
    </source>
</evidence>
<comment type="function">
    <text evidence="8">Conversion of 1,4-dihydroxy-2-naphthoate (DHNA) to demethylmenaquinone (DMK).</text>
</comment>
<dbReference type="InterPro" id="IPR004657">
    <property type="entry name" value="MenA"/>
</dbReference>
<keyword evidence="3 8" id="KW-1003">Cell membrane</keyword>
<sequence>MANSRTKSTKKSGRPGGRPGRAPVRKASAADWISGARPRTLTLAVAPVALGSAAAAEQNSFDWPLAVLCLVVALFLQIGVNYANDYSDGIRGTDKYRLGPARLTGGGVADPRIVRNVAFASFAVAAVAGIAVIVITQFWWMALVGAACVVAAWFYTGGRRPYGYNAMGEIFVFVFFGLVATLGTEFVQLHRVTSPGWVMAVMIGLFSCAVLMINNIRDIDQDRLAGKRTLAVVLGHRTSRVVYALFLLLPYVLLVYFTVLYFGGAYVYFSLILTLPALIIGVTAKTPPEMILALKLSSFSALLFSLGLSAVLFLQVLLPS</sequence>
<feature type="transmembrane region" description="Helical" evidence="8">
    <location>
        <begin position="139"/>
        <end position="158"/>
    </location>
</feature>
<evidence type="ECO:0000256" key="8">
    <source>
        <dbReference type="HAMAP-Rule" id="MF_01937"/>
    </source>
</evidence>
<dbReference type="PIRSF" id="PIRSF005355">
    <property type="entry name" value="UBIAD1"/>
    <property type="match status" value="1"/>
</dbReference>
<evidence type="ECO:0000256" key="7">
    <source>
        <dbReference type="ARBA" id="ARBA00023136"/>
    </source>
</evidence>
<keyword evidence="6 8" id="KW-1133">Transmembrane helix</keyword>
<proteinExistence type="inferred from homology"/>
<comment type="catalytic activity">
    <reaction evidence="8">
        <text>an all-trans-polyprenyl diphosphate + 1,4-dihydroxy-2-naphthoate + H(+) = a 2-demethylmenaquinol + CO2 + diphosphate</text>
        <dbReference type="Rhea" id="RHEA:26478"/>
        <dbReference type="Rhea" id="RHEA-COMP:9563"/>
        <dbReference type="Rhea" id="RHEA-COMP:9564"/>
        <dbReference type="ChEBI" id="CHEBI:11173"/>
        <dbReference type="ChEBI" id="CHEBI:15378"/>
        <dbReference type="ChEBI" id="CHEBI:16526"/>
        <dbReference type="ChEBI" id="CHEBI:33019"/>
        <dbReference type="ChEBI" id="CHEBI:55437"/>
        <dbReference type="ChEBI" id="CHEBI:58914"/>
        <dbReference type="EC" id="2.5.1.74"/>
    </reaction>
</comment>
<evidence type="ECO:0000256" key="9">
    <source>
        <dbReference type="NCBIfam" id="TIGR00751"/>
    </source>
</evidence>
<dbReference type="Proteomes" id="UP001501594">
    <property type="component" value="Unassembled WGS sequence"/>
</dbReference>
<gene>
    <name evidence="8" type="primary">menA</name>
    <name evidence="11" type="ORF">GCM10022256_11640</name>
</gene>
<feature type="region of interest" description="Disordered" evidence="10">
    <location>
        <begin position="1"/>
        <end position="29"/>
    </location>
</feature>
<keyword evidence="2 8" id="KW-0474">Menaquinone biosynthesis</keyword>
<accession>A0ABP8E032</accession>
<evidence type="ECO:0000256" key="1">
    <source>
        <dbReference type="ARBA" id="ARBA00004141"/>
    </source>
</evidence>
<evidence type="ECO:0000256" key="2">
    <source>
        <dbReference type="ARBA" id="ARBA00022428"/>
    </source>
</evidence>
<comment type="similarity">
    <text evidence="8">Belongs to the MenA family. Type 1 subfamily.</text>
</comment>
<dbReference type="NCBIfam" id="TIGR00751">
    <property type="entry name" value="menA"/>
    <property type="match status" value="1"/>
</dbReference>
<organism evidence="11 12">
    <name type="scientific">Frondihabitans peucedani</name>
    <dbReference type="NCBI Taxonomy" id="598626"/>
    <lineage>
        <taxon>Bacteria</taxon>
        <taxon>Bacillati</taxon>
        <taxon>Actinomycetota</taxon>
        <taxon>Actinomycetes</taxon>
        <taxon>Micrococcales</taxon>
        <taxon>Microbacteriaceae</taxon>
        <taxon>Frondihabitans</taxon>
    </lineage>
</organism>
<comment type="caution">
    <text evidence="11">The sequence shown here is derived from an EMBL/GenBank/DDBJ whole genome shotgun (WGS) entry which is preliminary data.</text>
</comment>
<feature type="transmembrane region" description="Helical" evidence="8">
    <location>
        <begin position="113"/>
        <end position="133"/>
    </location>
</feature>
<feature type="transmembrane region" description="Helical" evidence="8">
    <location>
        <begin position="195"/>
        <end position="213"/>
    </location>
</feature>
<dbReference type="InterPro" id="IPR000537">
    <property type="entry name" value="UbiA_prenyltransferase"/>
</dbReference>
<evidence type="ECO:0000256" key="3">
    <source>
        <dbReference type="ARBA" id="ARBA00022475"/>
    </source>
</evidence>
<keyword evidence="5 8" id="KW-0812">Transmembrane</keyword>
<dbReference type="InterPro" id="IPR044878">
    <property type="entry name" value="UbiA_sf"/>
</dbReference>
<feature type="transmembrane region" description="Helical" evidence="8">
    <location>
        <begin position="170"/>
        <end position="189"/>
    </location>
</feature>
<dbReference type="PANTHER" id="PTHR13929">
    <property type="entry name" value="1,4-DIHYDROXY-2-NAPHTHOATE OCTAPRENYLTRANSFERASE"/>
    <property type="match status" value="1"/>
</dbReference>
<dbReference type="NCBIfam" id="NF004751">
    <property type="entry name" value="PRK06080.1-3"/>
    <property type="match status" value="1"/>
</dbReference>
<dbReference type="EMBL" id="BAABAU010000001">
    <property type="protein sequence ID" value="GAA4265552.1"/>
    <property type="molecule type" value="Genomic_DNA"/>
</dbReference>
<dbReference type="EC" id="2.5.1.74" evidence="8 9"/>
<dbReference type="RefSeq" id="WP_344794073.1">
    <property type="nucleotide sequence ID" value="NZ_BAABAU010000001.1"/>
</dbReference>
<keyword evidence="7 8" id="KW-0472">Membrane</keyword>
<dbReference type="PANTHER" id="PTHR13929:SF0">
    <property type="entry name" value="UBIA PRENYLTRANSFERASE DOMAIN-CONTAINING PROTEIN 1"/>
    <property type="match status" value="1"/>
</dbReference>
<evidence type="ECO:0000313" key="12">
    <source>
        <dbReference type="Proteomes" id="UP001501594"/>
    </source>
</evidence>
<name>A0ABP8E032_9MICO</name>
<protein>
    <recommendedName>
        <fullName evidence="8 9">1,4-dihydroxy-2-naphthoate octaprenyltransferase</fullName>
        <shortName evidence="8">DHNA-octaprenyltransferase</shortName>
        <ecNumber evidence="8 9">2.5.1.74</ecNumber>
    </recommendedName>
</protein>
<dbReference type="Gene3D" id="1.20.120.1780">
    <property type="entry name" value="UbiA prenyltransferase"/>
    <property type="match status" value="1"/>
</dbReference>
<evidence type="ECO:0000256" key="6">
    <source>
        <dbReference type="ARBA" id="ARBA00022989"/>
    </source>
</evidence>
<dbReference type="InterPro" id="IPR026046">
    <property type="entry name" value="UBIAD1"/>
</dbReference>
<comment type="pathway">
    <text evidence="8">Quinol/quinone metabolism; menaquinone biosynthesis; menaquinol from 1,4-dihydroxy-2-naphthoate: step 1/2.</text>
</comment>
<evidence type="ECO:0000256" key="4">
    <source>
        <dbReference type="ARBA" id="ARBA00022679"/>
    </source>
</evidence>
<evidence type="ECO:0000313" key="11">
    <source>
        <dbReference type="EMBL" id="GAA4265552.1"/>
    </source>
</evidence>
<keyword evidence="12" id="KW-1185">Reference proteome</keyword>
<feature type="transmembrane region" description="Helical" evidence="8">
    <location>
        <begin position="265"/>
        <end position="284"/>
    </location>
</feature>
<keyword evidence="4 8" id="KW-0808">Transferase</keyword>